<sequence>MRSLHAIAKFLRVIAQVLRGYWMVRTAFPKLSDEQQARAVEVWARGMLAIIGIEVRVKGHPAQGPVLMAANHISWLDILVMHAACHCRFVAKSEIRSWPLVGVLTTGGGSLYIERGSRNDAMRVVHQMANALCDGQVLAVFPEGVTGDGVTVLPFHANLLQAAISAEVPIQPVALQFMDAHTQERSLAPCYHDHDTLISSLWRTLCAPPLLAQVRYGDKQHADGRNRREWAQSLQTSVADLCK</sequence>
<proteinExistence type="predicted"/>
<dbReference type="InterPro" id="IPR002123">
    <property type="entry name" value="Plipid/glycerol_acylTrfase"/>
</dbReference>
<keyword evidence="2" id="KW-0444">Lipid biosynthesis</keyword>
<dbReference type="EMBL" id="NESP01000001">
    <property type="protein sequence ID" value="PUE58790.1"/>
    <property type="molecule type" value="Genomic_DNA"/>
</dbReference>
<dbReference type="GO" id="GO:0006654">
    <property type="term" value="P:phosphatidic acid biosynthetic process"/>
    <property type="evidence" value="ECO:0007669"/>
    <property type="project" value="TreeGrafter"/>
</dbReference>
<dbReference type="PANTHER" id="PTHR10434:SF64">
    <property type="entry name" value="1-ACYL-SN-GLYCEROL-3-PHOSPHATE ACYLTRANSFERASE-RELATED"/>
    <property type="match status" value="1"/>
</dbReference>
<dbReference type="AlphaFoldDB" id="A0A315ELJ7"/>
<dbReference type="GO" id="GO:0003841">
    <property type="term" value="F:1-acylglycerol-3-phosphate O-acyltransferase activity"/>
    <property type="evidence" value="ECO:0007669"/>
    <property type="project" value="TreeGrafter"/>
</dbReference>
<keyword evidence="4" id="KW-0443">Lipid metabolism</keyword>
<keyword evidence="5 7" id="KW-0012">Acyltransferase</keyword>
<accession>A0A315ELJ7</accession>
<protein>
    <submittedName>
        <fullName evidence="7">1-acyl-sn-glycerol-3-phosphate acyltransferase</fullName>
    </submittedName>
</protein>
<evidence type="ECO:0000313" key="8">
    <source>
        <dbReference type="Proteomes" id="UP000251341"/>
    </source>
</evidence>
<dbReference type="Proteomes" id="UP000251341">
    <property type="component" value="Unassembled WGS sequence"/>
</dbReference>
<dbReference type="CDD" id="cd07989">
    <property type="entry name" value="LPLAT_AGPAT-like"/>
    <property type="match status" value="1"/>
</dbReference>
<keyword evidence="3 7" id="KW-0808">Transferase</keyword>
<evidence type="ECO:0000256" key="4">
    <source>
        <dbReference type="ARBA" id="ARBA00023098"/>
    </source>
</evidence>
<feature type="domain" description="Phospholipid/glycerol acyltransferase" evidence="6">
    <location>
        <begin position="66"/>
        <end position="178"/>
    </location>
</feature>
<dbReference type="RefSeq" id="WP_108401745.1">
    <property type="nucleotide sequence ID" value="NZ_NESP01000001.1"/>
</dbReference>
<dbReference type="Pfam" id="PF01553">
    <property type="entry name" value="Acyltransferase"/>
    <property type="match status" value="1"/>
</dbReference>
<evidence type="ECO:0000256" key="5">
    <source>
        <dbReference type="ARBA" id="ARBA00023315"/>
    </source>
</evidence>
<comment type="caution">
    <text evidence="7">The sequence shown here is derived from an EMBL/GenBank/DDBJ whole genome shotgun (WGS) entry which is preliminary data.</text>
</comment>
<gene>
    <name evidence="7" type="ORF">B9Z44_03795</name>
</gene>
<keyword evidence="8" id="KW-1185">Reference proteome</keyword>
<evidence type="ECO:0000313" key="7">
    <source>
        <dbReference type="EMBL" id="PUE58790.1"/>
    </source>
</evidence>
<evidence type="ECO:0000256" key="3">
    <source>
        <dbReference type="ARBA" id="ARBA00022679"/>
    </source>
</evidence>
<dbReference type="SUPFAM" id="SSF69593">
    <property type="entry name" value="Glycerol-3-phosphate (1)-acyltransferase"/>
    <property type="match status" value="1"/>
</dbReference>
<evidence type="ECO:0000256" key="1">
    <source>
        <dbReference type="ARBA" id="ARBA00005189"/>
    </source>
</evidence>
<evidence type="ECO:0000256" key="2">
    <source>
        <dbReference type="ARBA" id="ARBA00022516"/>
    </source>
</evidence>
<name>A0A315ELJ7_9BURK</name>
<evidence type="ECO:0000259" key="6">
    <source>
        <dbReference type="SMART" id="SM00563"/>
    </source>
</evidence>
<dbReference type="PANTHER" id="PTHR10434">
    <property type="entry name" value="1-ACYL-SN-GLYCEROL-3-PHOSPHATE ACYLTRANSFERASE"/>
    <property type="match status" value="1"/>
</dbReference>
<organism evidence="7 8">
    <name type="scientific">Limnohabitans curvus</name>
    <dbReference type="NCBI Taxonomy" id="323423"/>
    <lineage>
        <taxon>Bacteria</taxon>
        <taxon>Pseudomonadati</taxon>
        <taxon>Pseudomonadota</taxon>
        <taxon>Betaproteobacteria</taxon>
        <taxon>Burkholderiales</taxon>
        <taxon>Comamonadaceae</taxon>
        <taxon>Limnohabitans</taxon>
    </lineage>
</organism>
<comment type="pathway">
    <text evidence="1">Lipid metabolism.</text>
</comment>
<reference evidence="7 8" key="1">
    <citation type="submission" date="2017-04" db="EMBL/GenBank/DDBJ databases">
        <title>Unexpected and diverse lifestyles within the genus Limnohabitans.</title>
        <authorList>
            <person name="Kasalicky V."/>
            <person name="Mehrshad M."/>
            <person name="Andrei S.-A."/>
            <person name="Salcher M."/>
            <person name="Kratochvilova H."/>
            <person name="Simek K."/>
            <person name="Ghai R."/>
        </authorList>
    </citation>
    <scope>NUCLEOTIDE SEQUENCE [LARGE SCALE GENOMIC DNA]</scope>
    <source>
        <strain evidence="7 8">MWH-C5</strain>
    </source>
</reference>
<dbReference type="SMART" id="SM00563">
    <property type="entry name" value="PlsC"/>
    <property type="match status" value="1"/>
</dbReference>